<evidence type="ECO:0000256" key="2">
    <source>
        <dbReference type="ARBA" id="ARBA00093774"/>
    </source>
</evidence>
<evidence type="ECO:0000313" key="7">
    <source>
        <dbReference type="Proteomes" id="UP000230886"/>
    </source>
</evidence>
<reference evidence="5" key="2">
    <citation type="submission" date="2023-02" db="EMBL/GenBank/DDBJ databases">
        <title>A novel hydrolase synthesized by Rhodococcus erythropolis HQ is responsible for the detoxification of Zearalenone.</title>
        <authorList>
            <person name="Hu J."/>
            <person name="Xu J."/>
        </authorList>
    </citation>
    <scope>NUCLEOTIDE SEQUENCE</scope>
    <source>
        <strain evidence="5">HQ</strain>
    </source>
</reference>
<reference evidence="6 7" key="1">
    <citation type="submission" date="2017-07" db="EMBL/GenBank/DDBJ databases">
        <title>Draft sequence of Rhodococcus enclensis 23b-28.</title>
        <authorList>
            <person name="Besaury L."/>
            <person name="Sancelme M."/>
            <person name="Amato P."/>
            <person name="Lallement A."/>
            <person name="Delort A.-M."/>
        </authorList>
    </citation>
    <scope>NUCLEOTIDE SEQUENCE [LARGE SCALE GENOMIC DNA]</scope>
    <source>
        <strain evidence="6 7">23b-28</strain>
    </source>
</reference>
<comment type="similarity">
    <text evidence="2">Belongs to the MTB12 family.</text>
</comment>
<accession>A0A2A5J5S7</accession>
<dbReference type="Pfam" id="PF26580">
    <property type="entry name" value="Mtb12_C"/>
    <property type="match status" value="1"/>
</dbReference>
<gene>
    <name evidence="6" type="ORF">CHR55_25020</name>
    <name evidence="5" type="ORF">PXH69_07760</name>
</gene>
<evidence type="ECO:0000256" key="3">
    <source>
        <dbReference type="SAM" id="SignalP"/>
    </source>
</evidence>
<dbReference type="EMBL" id="JARDXE010000004">
    <property type="protein sequence ID" value="MDE8644840.1"/>
    <property type="molecule type" value="Genomic_DNA"/>
</dbReference>
<feature type="domain" description="Low molecular weight antigen MTB12-like C-terminal" evidence="4">
    <location>
        <begin position="60"/>
        <end position="172"/>
    </location>
</feature>
<evidence type="ECO:0000313" key="6">
    <source>
        <dbReference type="EMBL" id="PCK24559.1"/>
    </source>
</evidence>
<protein>
    <recommendedName>
        <fullName evidence="4">Low molecular weight antigen MTB12-like C-terminal domain-containing protein</fullName>
    </recommendedName>
</protein>
<dbReference type="InterPro" id="IPR058644">
    <property type="entry name" value="Mtb12-like_C"/>
</dbReference>
<dbReference type="Proteomes" id="UP000230886">
    <property type="component" value="Unassembled WGS sequence"/>
</dbReference>
<accession>A0A069JK88</accession>
<dbReference type="PROSITE" id="PS51257">
    <property type="entry name" value="PROKAR_LIPOPROTEIN"/>
    <property type="match status" value="1"/>
</dbReference>
<feature type="chain" id="PRO_5043117845" description="Low molecular weight antigen MTB12-like C-terminal domain-containing protein" evidence="3">
    <location>
        <begin position="25"/>
        <end position="174"/>
    </location>
</feature>
<evidence type="ECO:0000313" key="5">
    <source>
        <dbReference type="EMBL" id="MDE8644840.1"/>
    </source>
</evidence>
<dbReference type="AlphaFoldDB" id="A0A069JK88"/>
<dbReference type="RefSeq" id="WP_003944789.1">
    <property type="nucleotide sequence ID" value="NZ_AP026691.1"/>
</dbReference>
<dbReference type="GeneID" id="93806136"/>
<proteinExistence type="inferred from homology"/>
<dbReference type="Proteomes" id="UP001217325">
    <property type="component" value="Unassembled WGS sequence"/>
</dbReference>
<comment type="caution">
    <text evidence="6">The sequence shown here is derived from an EMBL/GenBank/DDBJ whole genome shotgun (WGS) entry which is preliminary data.</text>
</comment>
<dbReference type="EMBL" id="NOVD01000027">
    <property type="protein sequence ID" value="PCK24559.1"/>
    <property type="molecule type" value="Genomic_DNA"/>
</dbReference>
<feature type="signal peptide" evidence="3">
    <location>
        <begin position="1"/>
        <end position="24"/>
    </location>
</feature>
<organism evidence="6 7">
    <name type="scientific">Rhodococcus qingshengii</name>
    <dbReference type="NCBI Taxonomy" id="334542"/>
    <lineage>
        <taxon>Bacteria</taxon>
        <taxon>Bacillati</taxon>
        <taxon>Actinomycetota</taxon>
        <taxon>Actinomycetes</taxon>
        <taxon>Mycobacteriales</taxon>
        <taxon>Nocardiaceae</taxon>
        <taxon>Rhodococcus</taxon>
        <taxon>Rhodococcus erythropolis group</taxon>
    </lineage>
</organism>
<sequence>MIIRKTLISACAVAAVLTMGACSSDDNKDSTAASSTSAAASSTTAKASASATTSAAAAAAAPTAEELNASLVALIDPAKPIEEKTALVVDGTKRQANIETMSAALGGNPAYAITFNVDNVKVDGQTATADVAVVSPHGAAPATPWTWELEDGSWKLSDTSACVLLEMGRASCTA</sequence>
<evidence type="ECO:0000256" key="1">
    <source>
        <dbReference type="ARBA" id="ARBA00022729"/>
    </source>
</evidence>
<name>A0A069JK88_RHOSG</name>
<evidence type="ECO:0000259" key="4">
    <source>
        <dbReference type="Pfam" id="PF26580"/>
    </source>
</evidence>
<keyword evidence="1 3" id="KW-0732">Signal</keyword>